<keyword evidence="2" id="KW-0472">Membrane</keyword>
<sequence>MIAGDEERGQQETSTTSLCGVDTGTTARRQGCFVLTRNQTIALVCLGVIVVVGVGVGIYFGVSGDSSSSDTGDEYASIPVPSLSPEATQPPANECSFSVCGECYATLQDAATQSPCDGEEDLVVQVLVDEYLVYEPIVLESSSLILSGENHVSEGNSVPVIAAAFSGQERGLIECAASTSIQLSLKSLSFNGNGQIVSAAR</sequence>
<accession>A0A0L0FCE7</accession>
<gene>
    <name evidence="3" type="ORF">SARC_13033</name>
</gene>
<evidence type="ECO:0000313" key="3">
    <source>
        <dbReference type="EMBL" id="KNC74419.1"/>
    </source>
</evidence>
<name>A0A0L0FCE7_9EUKA</name>
<feature type="non-terminal residue" evidence="3">
    <location>
        <position position="201"/>
    </location>
</feature>
<protein>
    <submittedName>
        <fullName evidence="3">Uncharacterized protein</fullName>
    </submittedName>
</protein>
<feature type="region of interest" description="Disordered" evidence="1">
    <location>
        <begin position="1"/>
        <end position="20"/>
    </location>
</feature>
<dbReference type="Proteomes" id="UP000054560">
    <property type="component" value="Unassembled WGS sequence"/>
</dbReference>
<feature type="transmembrane region" description="Helical" evidence="2">
    <location>
        <begin position="41"/>
        <end position="62"/>
    </location>
</feature>
<reference evidence="3 4" key="1">
    <citation type="submission" date="2011-02" db="EMBL/GenBank/DDBJ databases">
        <title>The Genome Sequence of Sphaeroforma arctica JP610.</title>
        <authorList>
            <consortium name="The Broad Institute Genome Sequencing Platform"/>
            <person name="Russ C."/>
            <person name="Cuomo C."/>
            <person name="Young S.K."/>
            <person name="Zeng Q."/>
            <person name="Gargeya S."/>
            <person name="Alvarado L."/>
            <person name="Berlin A."/>
            <person name="Chapman S.B."/>
            <person name="Chen Z."/>
            <person name="Freedman E."/>
            <person name="Gellesch M."/>
            <person name="Goldberg J."/>
            <person name="Griggs A."/>
            <person name="Gujja S."/>
            <person name="Heilman E."/>
            <person name="Heiman D."/>
            <person name="Howarth C."/>
            <person name="Mehta T."/>
            <person name="Neiman D."/>
            <person name="Pearson M."/>
            <person name="Roberts A."/>
            <person name="Saif S."/>
            <person name="Shea T."/>
            <person name="Shenoy N."/>
            <person name="Sisk P."/>
            <person name="Stolte C."/>
            <person name="Sykes S."/>
            <person name="White J."/>
            <person name="Yandava C."/>
            <person name="Burger G."/>
            <person name="Gray M.W."/>
            <person name="Holland P.W.H."/>
            <person name="King N."/>
            <person name="Lang F.B.F."/>
            <person name="Roger A.J."/>
            <person name="Ruiz-Trillo I."/>
            <person name="Haas B."/>
            <person name="Nusbaum C."/>
            <person name="Birren B."/>
        </authorList>
    </citation>
    <scope>NUCLEOTIDE SEQUENCE [LARGE SCALE GENOMIC DNA]</scope>
    <source>
        <strain evidence="3 4">JP610</strain>
    </source>
</reference>
<proteinExistence type="predicted"/>
<dbReference type="AlphaFoldDB" id="A0A0L0FCE7"/>
<dbReference type="RefSeq" id="XP_014148321.1">
    <property type="nucleotide sequence ID" value="XM_014292846.1"/>
</dbReference>
<dbReference type="EMBL" id="KQ244427">
    <property type="protein sequence ID" value="KNC74419.1"/>
    <property type="molecule type" value="Genomic_DNA"/>
</dbReference>
<keyword evidence="4" id="KW-1185">Reference proteome</keyword>
<keyword evidence="2" id="KW-0812">Transmembrane</keyword>
<evidence type="ECO:0000313" key="4">
    <source>
        <dbReference type="Proteomes" id="UP000054560"/>
    </source>
</evidence>
<keyword evidence="2" id="KW-1133">Transmembrane helix</keyword>
<dbReference type="GeneID" id="25913537"/>
<feature type="compositionally biased region" description="Polar residues" evidence="1">
    <location>
        <begin position="11"/>
        <end position="20"/>
    </location>
</feature>
<feature type="compositionally biased region" description="Basic and acidic residues" evidence="1">
    <location>
        <begin position="1"/>
        <end position="10"/>
    </location>
</feature>
<evidence type="ECO:0000256" key="1">
    <source>
        <dbReference type="SAM" id="MobiDB-lite"/>
    </source>
</evidence>
<organism evidence="3 4">
    <name type="scientific">Sphaeroforma arctica JP610</name>
    <dbReference type="NCBI Taxonomy" id="667725"/>
    <lineage>
        <taxon>Eukaryota</taxon>
        <taxon>Ichthyosporea</taxon>
        <taxon>Ichthyophonida</taxon>
        <taxon>Sphaeroforma</taxon>
    </lineage>
</organism>
<evidence type="ECO:0000256" key="2">
    <source>
        <dbReference type="SAM" id="Phobius"/>
    </source>
</evidence>